<dbReference type="AlphaFoldDB" id="A0A084WCR4"/>
<organism evidence="2">
    <name type="scientific">Anopheles sinensis</name>
    <name type="common">Mosquito</name>
    <dbReference type="NCBI Taxonomy" id="74873"/>
    <lineage>
        <taxon>Eukaryota</taxon>
        <taxon>Metazoa</taxon>
        <taxon>Ecdysozoa</taxon>
        <taxon>Arthropoda</taxon>
        <taxon>Hexapoda</taxon>
        <taxon>Insecta</taxon>
        <taxon>Pterygota</taxon>
        <taxon>Neoptera</taxon>
        <taxon>Endopterygota</taxon>
        <taxon>Diptera</taxon>
        <taxon>Nematocera</taxon>
        <taxon>Culicoidea</taxon>
        <taxon>Culicidae</taxon>
        <taxon>Anophelinae</taxon>
        <taxon>Anopheles</taxon>
    </lineage>
</organism>
<dbReference type="EnsemblMetazoa" id="ASIC016124-RA">
    <property type="protein sequence ID" value="ASIC016124-PA"/>
    <property type="gene ID" value="ASIC016124"/>
</dbReference>
<gene>
    <name evidence="2" type="ORF">ZHAS_00016124</name>
</gene>
<evidence type="ECO:0000256" key="1">
    <source>
        <dbReference type="SAM" id="MobiDB-lite"/>
    </source>
</evidence>
<reference evidence="2 4" key="1">
    <citation type="journal article" date="2014" name="BMC Genomics">
        <title>Genome sequence of Anopheles sinensis provides insight into genetics basis of mosquito competence for malaria parasites.</title>
        <authorList>
            <person name="Zhou D."/>
            <person name="Zhang D."/>
            <person name="Ding G."/>
            <person name="Shi L."/>
            <person name="Hou Q."/>
            <person name="Ye Y."/>
            <person name="Xu Y."/>
            <person name="Zhou H."/>
            <person name="Xiong C."/>
            <person name="Li S."/>
            <person name="Yu J."/>
            <person name="Hong S."/>
            <person name="Yu X."/>
            <person name="Zou P."/>
            <person name="Chen C."/>
            <person name="Chang X."/>
            <person name="Wang W."/>
            <person name="Lv Y."/>
            <person name="Sun Y."/>
            <person name="Ma L."/>
            <person name="Shen B."/>
            <person name="Zhu C."/>
        </authorList>
    </citation>
    <scope>NUCLEOTIDE SEQUENCE [LARGE SCALE GENOMIC DNA]</scope>
</reference>
<keyword evidence="4" id="KW-1185">Reference proteome</keyword>
<dbReference type="VEuPathDB" id="VectorBase:ASIC016124"/>
<accession>A0A084WCR4</accession>
<evidence type="ECO:0000313" key="3">
    <source>
        <dbReference type="EnsemblMetazoa" id="ASIC016124-PA"/>
    </source>
</evidence>
<sequence>MRSTRPGSAARLRVTEAEGPTGWCSRGAIGKPGSMPAAAPAIDRKAVCGVYGTVPLSCRGGGVGVGEDAQVTAQWYGLTLWLAGEREGDTPAVVMQVSRNDGYQVLCHQPGKLSRSAYDQSSTLISDQRSVKLEVETSATLPDSWPFSQNFNGIARGQKTLSAANSDLWHKTYRHDHDQPPLGEQGEKVKPFELPEFLHQFAINRGLPVQNAPVRCWKAKWKDLRVSGMHWLDERKMQSPGGQRADANCTNQGPDSPRRTTTRDSPLLIMRPWHPVSFGACQ</sequence>
<protein>
    <submittedName>
        <fullName evidence="2 3">Uncharacterized protein</fullName>
    </submittedName>
</protein>
<proteinExistence type="predicted"/>
<dbReference type="Proteomes" id="UP000030765">
    <property type="component" value="Unassembled WGS sequence"/>
</dbReference>
<dbReference type="EMBL" id="ATLV01022848">
    <property type="status" value="NOT_ANNOTATED_CDS"/>
    <property type="molecule type" value="Genomic_DNA"/>
</dbReference>
<evidence type="ECO:0000313" key="4">
    <source>
        <dbReference type="Proteomes" id="UP000030765"/>
    </source>
</evidence>
<dbReference type="EMBL" id="KE525337">
    <property type="protein sequence ID" value="KFB48008.1"/>
    <property type="molecule type" value="Genomic_DNA"/>
</dbReference>
<reference evidence="3" key="2">
    <citation type="submission" date="2020-05" db="UniProtKB">
        <authorList>
            <consortium name="EnsemblMetazoa"/>
        </authorList>
    </citation>
    <scope>IDENTIFICATION</scope>
</reference>
<evidence type="ECO:0000313" key="2">
    <source>
        <dbReference type="EMBL" id="KFB48008.1"/>
    </source>
</evidence>
<feature type="region of interest" description="Disordered" evidence="1">
    <location>
        <begin position="237"/>
        <end position="263"/>
    </location>
</feature>
<name>A0A084WCR4_ANOSI</name>